<proteinExistence type="predicted"/>
<sequence>MIGSTPRSIRIAGFAALAAFVATSGLADARLARVPTDSAGLVVIEATLPGEMALDCVDNPCTGSAMSPVVASALEREQTVARWFDRISAEVAGRSGGRQHARLIAHGPVDRATVPADCKPIGLVIGNTAYPAGLRLEAPKLDAERVAARFQDLGIETTSLIDADLKTLKAGISAFLDGAPENACLFVYYSGHGATVKGRRYLPAIDVNVGTPKTFADGSIDADELINRVGSVPGPSQIVLIDSHFPATYEGAR</sequence>
<feature type="signal peptide" evidence="1">
    <location>
        <begin position="1"/>
        <end position="27"/>
    </location>
</feature>
<protein>
    <recommendedName>
        <fullName evidence="2">Peptidase C14 caspase domain-containing protein</fullName>
    </recommendedName>
</protein>
<reference evidence="3 4" key="2">
    <citation type="submission" date="2015-10" db="EMBL/GenBank/DDBJ databases">
        <title>Draft Genome Sequence of Prosthecomicrobium hirschii ATCC 27832.</title>
        <authorList>
            <person name="Daniel J."/>
            <person name="Givan S.A."/>
            <person name="Brun Y.V."/>
            <person name="Brown P.J."/>
        </authorList>
    </citation>
    <scope>NUCLEOTIDE SEQUENCE [LARGE SCALE GENOMIC DNA]</scope>
    <source>
        <strain evidence="3 4">16</strain>
    </source>
</reference>
<gene>
    <name evidence="3" type="ORF">ABB55_00085</name>
</gene>
<dbReference type="STRING" id="665126.ABB55_00085"/>
<evidence type="ECO:0000256" key="1">
    <source>
        <dbReference type="SAM" id="SignalP"/>
    </source>
</evidence>
<dbReference type="SUPFAM" id="SSF52129">
    <property type="entry name" value="Caspase-like"/>
    <property type="match status" value="1"/>
</dbReference>
<feature type="chain" id="PRO_5006025650" description="Peptidase C14 caspase domain-containing protein" evidence="1">
    <location>
        <begin position="28"/>
        <end position="253"/>
    </location>
</feature>
<dbReference type="GO" id="GO:0004197">
    <property type="term" value="F:cysteine-type endopeptidase activity"/>
    <property type="evidence" value="ECO:0007669"/>
    <property type="project" value="InterPro"/>
</dbReference>
<dbReference type="EMBL" id="LJYW01000001">
    <property type="protein sequence ID" value="KPL50825.1"/>
    <property type="molecule type" value="Genomic_DNA"/>
</dbReference>
<dbReference type="AlphaFoldDB" id="A0A0N8GE86"/>
<evidence type="ECO:0000313" key="4">
    <source>
        <dbReference type="Proteomes" id="UP000048984"/>
    </source>
</evidence>
<dbReference type="Gene3D" id="3.40.50.1460">
    <property type="match status" value="1"/>
</dbReference>
<feature type="domain" description="Peptidase C14 caspase" evidence="2">
    <location>
        <begin position="123"/>
        <end position="202"/>
    </location>
</feature>
<evidence type="ECO:0000259" key="2">
    <source>
        <dbReference type="Pfam" id="PF00656"/>
    </source>
</evidence>
<evidence type="ECO:0000313" key="3">
    <source>
        <dbReference type="EMBL" id="KPL50825.1"/>
    </source>
</evidence>
<dbReference type="GO" id="GO:0006508">
    <property type="term" value="P:proteolysis"/>
    <property type="evidence" value="ECO:0007669"/>
    <property type="project" value="InterPro"/>
</dbReference>
<keyword evidence="4" id="KW-1185">Reference proteome</keyword>
<dbReference type="Proteomes" id="UP000048984">
    <property type="component" value="Unassembled WGS sequence"/>
</dbReference>
<dbReference type="InterPro" id="IPR029030">
    <property type="entry name" value="Caspase-like_dom_sf"/>
</dbReference>
<organism evidence="3 4">
    <name type="scientific">Prosthecodimorpha hirschii</name>
    <dbReference type="NCBI Taxonomy" id="665126"/>
    <lineage>
        <taxon>Bacteria</taxon>
        <taxon>Pseudomonadati</taxon>
        <taxon>Pseudomonadota</taxon>
        <taxon>Alphaproteobacteria</taxon>
        <taxon>Hyphomicrobiales</taxon>
        <taxon>Ancalomicrobiaceae</taxon>
        <taxon>Prosthecodimorpha</taxon>
    </lineage>
</organism>
<dbReference type="PANTHER" id="PTHR22576">
    <property type="entry name" value="MUCOSA ASSOCIATED LYMPHOID TISSUE LYMPHOMA TRANSLOCATION PROTEIN 1/PARACASPASE"/>
    <property type="match status" value="1"/>
</dbReference>
<comment type="caution">
    <text evidence="3">The sequence shown here is derived from an EMBL/GenBank/DDBJ whole genome shotgun (WGS) entry which is preliminary data.</text>
</comment>
<reference evidence="3 4" key="1">
    <citation type="submission" date="2015-09" db="EMBL/GenBank/DDBJ databases">
        <authorList>
            <consortium name="Swine Surveillance"/>
        </authorList>
    </citation>
    <scope>NUCLEOTIDE SEQUENCE [LARGE SCALE GENOMIC DNA]</scope>
    <source>
        <strain evidence="3 4">16</strain>
    </source>
</reference>
<dbReference type="InterPro" id="IPR011600">
    <property type="entry name" value="Pept_C14_caspase"/>
</dbReference>
<keyword evidence="1" id="KW-0732">Signal</keyword>
<dbReference type="InterPro" id="IPR052039">
    <property type="entry name" value="Caspase-related_regulators"/>
</dbReference>
<dbReference type="Pfam" id="PF00656">
    <property type="entry name" value="Peptidase_C14"/>
    <property type="match status" value="1"/>
</dbReference>
<dbReference type="PANTHER" id="PTHR22576:SF37">
    <property type="entry name" value="MUCOSA-ASSOCIATED LYMPHOID TISSUE LYMPHOMA TRANSLOCATION PROTEIN 1"/>
    <property type="match status" value="1"/>
</dbReference>
<dbReference type="RefSeq" id="WP_054356988.1">
    <property type="nucleotide sequence ID" value="NZ_LJYW01000001.1"/>
</dbReference>
<name>A0A0N8GE86_9HYPH</name>
<accession>A0A0N8GE86</accession>